<feature type="region of interest" description="Disordered" evidence="1">
    <location>
        <begin position="65"/>
        <end position="92"/>
    </location>
</feature>
<evidence type="ECO:0000256" key="1">
    <source>
        <dbReference type="SAM" id="MobiDB-lite"/>
    </source>
</evidence>
<dbReference type="InterPro" id="IPR038765">
    <property type="entry name" value="Papain-like_cys_pep_sf"/>
</dbReference>
<dbReference type="Proteomes" id="UP000199137">
    <property type="component" value="Unassembled WGS sequence"/>
</dbReference>
<protein>
    <submittedName>
        <fullName evidence="2">Uncharacterized protein</fullName>
    </submittedName>
</protein>
<dbReference type="SUPFAM" id="SSF54001">
    <property type="entry name" value="Cysteine proteinases"/>
    <property type="match status" value="1"/>
</dbReference>
<organism evidence="2 3">
    <name type="scientific">Amycolatopsis rubida</name>
    <dbReference type="NCBI Taxonomy" id="112413"/>
    <lineage>
        <taxon>Bacteria</taxon>
        <taxon>Bacillati</taxon>
        <taxon>Actinomycetota</taxon>
        <taxon>Actinomycetes</taxon>
        <taxon>Pseudonocardiales</taxon>
        <taxon>Pseudonocardiaceae</taxon>
        <taxon>Amycolatopsis</taxon>
    </lineage>
</organism>
<feature type="compositionally biased region" description="Polar residues" evidence="1">
    <location>
        <begin position="22"/>
        <end position="34"/>
    </location>
</feature>
<gene>
    <name evidence="2" type="ORF">SAMN05421854_1011083</name>
</gene>
<dbReference type="Gene3D" id="3.10.620.30">
    <property type="match status" value="1"/>
</dbReference>
<sequence>MPQMPKTAQADRSAVVRQLVSVTSDTQDGDQSLNHGEPIVPGPSSGTHALVHNLWIADHHDRSMTAVATRTGQSASRPGSASRPHESPSARSVQNALFGHRYRLSIEFSAAPRLPRSTIPRDSRRAARRLREAVLAGVLRRAPADTRPPRTARWQNSTMLARPARASRTDLQEAIKEVGEQCPFSTSTRRRDAPDRLPVRDATRACRNTDYWGTDVTSFDLHAPTVRDQRTEYMTPPAERPGTVQTGAVEIPGRGTDSWRVREDFAHVSLVMLGVPAHQTGGQARREGESHAWVDVWAGGWWAHDPTNAMRLR</sequence>
<feature type="compositionally biased region" description="Polar residues" evidence="1">
    <location>
        <begin position="66"/>
        <end position="79"/>
    </location>
</feature>
<dbReference type="AlphaFoldDB" id="A0A1I5FEZ4"/>
<dbReference type="STRING" id="112413.SAMN05421854_1011083"/>
<accession>A0A1I5FEZ4</accession>
<evidence type="ECO:0000313" key="3">
    <source>
        <dbReference type="Proteomes" id="UP000199137"/>
    </source>
</evidence>
<evidence type="ECO:0000313" key="2">
    <source>
        <dbReference type="EMBL" id="SFO22229.1"/>
    </source>
</evidence>
<name>A0A1I5FEZ4_9PSEU</name>
<reference evidence="3" key="1">
    <citation type="submission" date="2016-10" db="EMBL/GenBank/DDBJ databases">
        <authorList>
            <person name="Varghese N."/>
            <person name="Submissions S."/>
        </authorList>
    </citation>
    <scope>NUCLEOTIDE SEQUENCE [LARGE SCALE GENOMIC DNA]</scope>
    <source>
        <strain evidence="3">DSM 44637</strain>
    </source>
</reference>
<feature type="region of interest" description="Disordered" evidence="1">
    <location>
        <begin position="233"/>
        <end position="255"/>
    </location>
</feature>
<feature type="region of interest" description="Disordered" evidence="1">
    <location>
        <begin position="22"/>
        <end position="46"/>
    </location>
</feature>
<dbReference type="EMBL" id="FOWC01000001">
    <property type="protein sequence ID" value="SFO22229.1"/>
    <property type="molecule type" value="Genomic_DNA"/>
</dbReference>
<proteinExistence type="predicted"/>